<dbReference type="Gene3D" id="1.10.287.3980">
    <property type="match status" value="1"/>
</dbReference>
<dbReference type="PANTHER" id="PTHR14503">
    <property type="entry name" value="MITOCHONDRIAL RIBOSOMAL PROTEIN 34 FAMILY MEMBER"/>
    <property type="match status" value="1"/>
</dbReference>
<dbReference type="HAMAP" id="MF_00391">
    <property type="entry name" value="Ribosomal_bL34"/>
    <property type="match status" value="1"/>
</dbReference>
<gene>
    <name evidence="5" type="primary">rpmH</name>
    <name evidence="6" type="ORF">CUN51_03400</name>
</gene>
<reference evidence="6 7" key="1">
    <citation type="submission" date="2017-11" db="EMBL/GenBank/DDBJ databases">
        <title>Evolution of Phototrophy in the Chloroflexi Phylum Driven by Horizontal Gene Transfer.</title>
        <authorList>
            <person name="Ward L.M."/>
            <person name="Hemp J."/>
            <person name="Shih P.M."/>
            <person name="Mcglynn S.E."/>
            <person name="Fischer W."/>
        </authorList>
    </citation>
    <scope>NUCLEOTIDE SEQUENCE [LARGE SCALE GENOMIC DNA]</scope>
    <source>
        <strain evidence="6">CP2_2F</strain>
    </source>
</reference>
<evidence type="ECO:0000256" key="1">
    <source>
        <dbReference type="ARBA" id="ARBA00010111"/>
    </source>
</evidence>
<sequence>MVKRTWQPRKRRRLRVHGFRQRMQTKNGRRVLKARRAKGRHRLTVQVRHVKKVNWNS</sequence>
<organism evidence="6 7">
    <name type="scientific">Candidatus Thermofonsia Clade 1 bacterium</name>
    <dbReference type="NCBI Taxonomy" id="2364210"/>
    <lineage>
        <taxon>Bacteria</taxon>
        <taxon>Bacillati</taxon>
        <taxon>Chloroflexota</taxon>
        <taxon>Candidatus Thermofontia</taxon>
        <taxon>Candidatus Thermofonsia Clade 1</taxon>
    </lineage>
</organism>
<dbReference type="EMBL" id="PGTK01000003">
    <property type="protein sequence ID" value="PJF31389.1"/>
    <property type="molecule type" value="Genomic_DNA"/>
</dbReference>
<evidence type="ECO:0000256" key="2">
    <source>
        <dbReference type="ARBA" id="ARBA00022980"/>
    </source>
</evidence>
<evidence type="ECO:0000256" key="4">
    <source>
        <dbReference type="ARBA" id="ARBA00035177"/>
    </source>
</evidence>
<dbReference type="InterPro" id="IPR000271">
    <property type="entry name" value="Ribosomal_bL34"/>
</dbReference>
<comment type="caution">
    <text evidence="6">The sequence shown here is derived from an EMBL/GenBank/DDBJ whole genome shotgun (WGS) entry which is preliminary data.</text>
</comment>
<dbReference type="PANTHER" id="PTHR14503:SF4">
    <property type="entry name" value="LARGE RIBOSOMAL SUBUNIT PROTEIN BL34M"/>
    <property type="match status" value="1"/>
</dbReference>
<dbReference type="InterPro" id="IPR020939">
    <property type="entry name" value="Ribosomal_bL34_CS"/>
</dbReference>
<dbReference type="Pfam" id="PF00468">
    <property type="entry name" value="Ribosomal_L34"/>
    <property type="match status" value="1"/>
</dbReference>
<dbReference type="GO" id="GO:0003735">
    <property type="term" value="F:structural constituent of ribosome"/>
    <property type="evidence" value="ECO:0007669"/>
    <property type="project" value="InterPro"/>
</dbReference>
<evidence type="ECO:0000313" key="6">
    <source>
        <dbReference type="EMBL" id="PJF31389.1"/>
    </source>
</evidence>
<evidence type="ECO:0000313" key="7">
    <source>
        <dbReference type="Proteomes" id="UP000228921"/>
    </source>
</evidence>
<comment type="similarity">
    <text evidence="1 5">Belongs to the bacterial ribosomal protein bL34 family.</text>
</comment>
<dbReference type="Proteomes" id="UP000228921">
    <property type="component" value="Unassembled WGS sequence"/>
</dbReference>
<dbReference type="PROSITE" id="PS00784">
    <property type="entry name" value="RIBOSOMAL_L34"/>
    <property type="match status" value="1"/>
</dbReference>
<dbReference type="GO" id="GO:1990904">
    <property type="term" value="C:ribonucleoprotein complex"/>
    <property type="evidence" value="ECO:0007669"/>
    <property type="project" value="UniProtKB-KW"/>
</dbReference>
<dbReference type="GO" id="GO:0005840">
    <property type="term" value="C:ribosome"/>
    <property type="evidence" value="ECO:0007669"/>
    <property type="project" value="UniProtKB-KW"/>
</dbReference>
<keyword evidence="3 5" id="KW-0687">Ribonucleoprotein</keyword>
<name>A0A2M8P1G8_9CHLR</name>
<evidence type="ECO:0000256" key="3">
    <source>
        <dbReference type="ARBA" id="ARBA00023274"/>
    </source>
</evidence>
<protein>
    <recommendedName>
        <fullName evidence="4 5">Large ribosomal subunit protein bL34</fullName>
    </recommendedName>
</protein>
<dbReference type="FunFam" id="1.10.287.3980:FF:000001">
    <property type="entry name" value="Mitochondrial ribosomal protein L34"/>
    <property type="match status" value="1"/>
</dbReference>
<dbReference type="AlphaFoldDB" id="A0A2M8P1G8"/>
<dbReference type="GO" id="GO:0006412">
    <property type="term" value="P:translation"/>
    <property type="evidence" value="ECO:0007669"/>
    <property type="project" value="UniProtKB-UniRule"/>
</dbReference>
<proteinExistence type="inferred from homology"/>
<accession>A0A2M8P1G8</accession>
<keyword evidence="2 5" id="KW-0689">Ribosomal protein</keyword>
<dbReference type="NCBIfam" id="TIGR01030">
    <property type="entry name" value="rpmH_bact"/>
    <property type="match status" value="1"/>
</dbReference>
<evidence type="ECO:0000256" key="5">
    <source>
        <dbReference type="HAMAP-Rule" id="MF_00391"/>
    </source>
</evidence>